<dbReference type="InterPro" id="IPR025648">
    <property type="entry name" value="DUF4358"/>
</dbReference>
<dbReference type="EMBL" id="JACRTK010000001">
    <property type="protein sequence ID" value="MBC8590262.1"/>
    <property type="molecule type" value="Genomic_DNA"/>
</dbReference>
<dbReference type="Proteomes" id="UP000601522">
    <property type="component" value="Unassembled WGS sequence"/>
</dbReference>
<dbReference type="RefSeq" id="WP_249323081.1">
    <property type="nucleotide sequence ID" value="NZ_JACRTK010000001.1"/>
</dbReference>
<organism evidence="2 3">
    <name type="scientific">Wansuia hejianensis</name>
    <dbReference type="NCBI Taxonomy" id="2763667"/>
    <lineage>
        <taxon>Bacteria</taxon>
        <taxon>Bacillati</taxon>
        <taxon>Bacillota</taxon>
        <taxon>Clostridia</taxon>
        <taxon>Lachnospirales</taxon>
        <taxon>Lachnospiraceae</taxon>
        <taxon>Wansuia</taxon>
    </lineage>
</organism>
<sequence>MRRSIGLLLAIIMMMSFLAGCTTKNDKGKEAKEVDLKEIHGKIKEEMGEDYYPDREMTLDEIKDITGIDKEDVEEYIAEAPMMTMNTDIFIGIKAREGKGDAIEEGLQKYRTYMMEESFQYPMNIAKVQAAKVVRHGDYVFFLILGKHNESMEDAESKEALEFAQNEVKKVEDIINTFFK</sequence>
<dbReference type="Pfam" id="PF14270">
    <property type="entry name" value="DUF4358"/>
    <property type="match status" value="1"/>
</dbReference>
<accession>A0A926IH46</accession>
<evidence type="ECO:0000256" key="1">
    <source>
        <dbReference type="SAM" id="SignalP"/>
    </source>
</evidence>
<dbReference type="PROSITE" id="PS51257">
    <property type="entry name" value="PROKAR_LIPOPROTEIN"/>
    <property type="match status" value="1"/>
</dbReference>
<feature type="signal peptide" evidence="1">
    <location>
        <begin position="1"/>
        <end position="19"/>
    </location>
</feature>
<evidence type="ECO:0000313" key="3">
    <source>
        <dbReference type="Proteomes" id="UP000601522"/>
    </source>
</evidence>
<comment type="caution">
    <text evidence="2">The sequence shown here is derived from an EMBL/GenBank/DDBJ whole genome shotgun (WGS) entry which is preliminary data.</text>
</comment>
<protein>
    <submittedName>
        <fullName evidence="2">DUF4358 domain-containing protein</fullName>
    </submittedName>
</protein>
<feature type="chain" id="PRO_5038963266" evidence="1">
    <location>
        <begin position="20"/>
        <end position="180"/>
    </location>
</feature>
<gene>
    <name evidence="2" type="ORF">H8689_03785</name>
</gene>
<keyword evidence="1" id="KW-0732">Signal</keyword>
<name>A0A926IH46_9FIRM</name>
<proteinExistence type="predicted"/>
<keyword evidence="3" id="KW-1185">Reference proteome</keyword>
<evidence type="ECO:0000313" key="2">
    <source>
        <dbReference type="EMBL" id="MBC8590262.1"/>
    </source>
</evidence>
<dbReference type="AlphaFoldDB" id="A0A926IH46"/>
<reference evidence="2 3" key="1">
    <citation type="submission" date="2020-08" db="EMBL/GenBank/DDBJ databases">
        <title>Genome public.</title>
        <authorList>
            <person name="Liu C."/>
            <person name="Sun Q."/>
        </authorList>
    </citation>
    <scope>NUCLEOTIDE SEQUENCE [LARGE SCALE GENOMIC DNA]</scope>
    <source>
        <strain evidence="2 3">NSJ-26</strain>
    </source>
</reference>